<evidence type="ECO:0000313" key="4">
    <source>
        <dbReference type="Proteomes" id="UP000218332"/>
    </source>
</evidence>
<dbReference type="Proteomes" id="UP000218332">
    <property type="component" value="Unassembled WGS sequence"/>
</dbReference>
<evidence type="ECO:0000313" key="5">
    <source>
        <dbReference type="Proteomes" id="UP000245887"/>
    </source>
</evidence>
<dbReference type="EMBL" id="NMPM01000008">
    <property type="protein sequence ID" value="PAV27173.1"/>
    <property type="molecule type" value="Genomic_DNA"/>
</dbReference>
<keyword evidence="4" id="KW-1185">Reference proteome</keyword>
<evidence type="ECO:0000256" key="1">
    <source>
        <dbReference type="SAM" id="MobiDB-lite"/>
    </source>
</evidence>
<reference evidence="3 5" key="2">
    <citation type="submission" date="2018-04" db="EMBL/GenBank/DDBJ databases">
        <title>Genomic Encyclopedia of Type Strains, Phase IV (KMG-IV): sequencing the most valuable type-strain genomes for metagenomic binning, comparative biology and taxonomic classification.</title>
        <authorList>
            <person name="Goeker M."/>
        </authorList>
    </citation>
    <scope>NUCLEOTIDE SEQUENCE [LARGE SCALE GENOMIC DNA]</scope>
    <source>
        <strain evidence="3 5">DSM 28688</strain>
    </source>
</reference>
<evidence type="ECO:0000313" key="3">
    <source>
        <dbReference type="EMBL" id="PVY78993.1"/>
    </source>
</evidence>
<reference evidence="2 4" key="1">
    <citation type="submission" date="2017-07" db="EMBL/GenBank/DDBJ databases">
        <title>Tamlnaduibacter salinus (Mi-7) genome sequencing.</title>
        <authorList>
            <person name="Verma A."/>
            <person name="Krishnamurthi S."/>
        </authorList>
    </citation>
    <scope>NUCLEOTIDE SEQUENCE [LARGE SCALE GENOMIC DNA]</scope>
    <source>
        <strain evidence="2 4">Mi-7</strain>
    </source>
</reference>
<gene>
    <name evidence="3" type="ORF">C8D92_101199</name>
    <name evidence="2" type="ORF">CF392_01600</name>
</gene>
<organism evidence="2 4">
    <name type="scientific">Tamilnaduibacter salinus</name>
    <dbReference type="NCBI Taxonomy" id="1484056"/>
    <lineage>
        <taxon>Bacteria</taxon>
        <taxon>Pseudomonadati</taxon>
        <taxon>Pseudomonadota</taxon>
        <taxon>Gammaproteobacteria</taxon>
        <taxon>Pseudomonadales</taxon>
        <taxon>Marinobacteraceae</taxon>
        <taxon>Tamilnaduibacter</taxon>
    </lineage>
</organism>
<accession>A0A2A2I7Z8</accession>
<protein>
    <submittedName>
        <fullName evidence="2">Uncharacterized protein</fullName>
    </submittedName>
</protein>
<dbReference type="AlphaFoldDB" id="A0A2A2I7Z8"/>
<name>A0A2A2I7Z8_9GAMM</name>
<feature type="region of interest" description="Disordered" evidence="1">
    <location>
        <begin position="1"/>
        <end position="21"/>
    </location>
</feature>
<dbReference type="RefSeq" id="WP_095609716.1">
    <property type="nucleotide sequence ID" value="NZ_NMPM01000008.1"/>
</dbReference>
<dbReference type="Proteomes" id="UP000245887">
    <property type="component" value="Unassembled WGS sequence"/>
</dbReference>
<comment type="caution">
    <text evidence="2">The sequence shown here is derived from an EMBL/GenBank/DDBJ whole genome shotgun (WGS) entry which is preliminary data.</text>
</comment>
<dbReference type="OrthoDB" id="6386565at2"/>
<dbReference type="EMBL" id="QEKQ01000001">
    <property type="protein sequence ID" value="PVY78993.1"/>
    <property type="molecule type" value="Genomic_DNA"/>
</dbReference>
<sequence>MRVTELPKHWESSKQDEERPHHYDLQLPMEDAARIAALSELYPDRSEADILNDMIAAALDDLANETPLKSKLESVKKS</sequence>
<proteinExistence type="predicted"/>
<evidence type="ECO:0000313" key="2">
    <source>
        <dbReference type="EMBL" id="PAV27173.1"/>
    </source>
</evidence>